<feature type="region of interest" description="Disordered" evidence="1">
    <location>
        <begin position="1"/>
        <end position="80"/>
    </location>
</feature>
<evidence type="ECO:0000313" key="3">
    <source>
        <dbReference type="Proteomes" id="UP000772434"/>
    </source>
</evidence>
<name>A0A9P5PYZ8_9AGAR</name>
<accession>A0A9P5PYZ8</accession>
<dbReference type="OrthoDB" id="3071736at2759"/>
<evidence type="ECO:0000256" key="1">
    <source>
        <dbReference type="SAM" id="MobiDB-lite"/>
    </source>
</evidence>
<sequence>MSPGVLSPEISDLPTFSTRQRSGTTSTTNSAFSSSTFDTFDSTFSSERSSPPVKKKRRSLGFSLGGSANAPPSTAGRGKKRKLVISGVGVEDTAAFQAVKQWCESFGEVRKFEWQQNGNLVVDWRSRSVADMVCRIQANVHIRGAGSVALSWYQS</sequence>
<evidence type="ECO:0000313" key="2">
    <source>
        <dbReference type="EMBL" id="KAF9071818.1"/>
    </source>
</evidence>
<keyword evidence="3" id="KW-1185">Reference proteome</keyword>
<protein>
    <submittedName>
        <fullName evidence="2">Uncharacterized protein</fullName>
    </submittedName>
</protein>
<proteinExistence type="predicted"/>
<feature type="compositionally biased region" description="Low complexity" evidence="1">
    <location>
        <begin position="15"/>
        <end position="50"/>
    </location>
</feature>
<dbReference type="Proteomes" id="UP000772434">
    <property type="component" value="Unassembled WGS sequence"/>
</dbReference>
<reference evidence="2" key="1">
    <citation type="submission" date="2020-11" db="EMBL/GenBank/DDBJ databases">
        <authorList>
            <consortium name="DOE Joint Genome Institute"/>
            <person name="Ahrendt S."/>
            <person name="Riley R."/>
            <person name="Andreopoulos W."/>
            <person name="Labutti K."/>
            <person name="Pangilinan J."/>
            <person name="Ruiz-Duenas F.J."/>
            <person name="Barrasa J.M."/>
            <person name="Sanchez-Garcia M."/>
            <person name="Camarero S."/>
            <person name="Miyauchi S."/>
            <person name="Serrano A."/>
            <person name="Linde D."/>
            <person name="Babiker R."/>
            <person name="Drula E."/>
            <person name="Ayuso-Fernandez I."/>
            <person name="Pacheco R."/>
            <person name="Padilla G."/>
            <person name="Ferreira P."/>
            <person name="Barriuso J."/>
            <person name="Kellner H."/>
            <person name="Castanera R."/>
            <person name="Alfaro M."/>
            <person name="Ramirez L."/>
            <person name="Pisabarro A.G."/>
            <person name="Kuo A."/>
            <person name="Tritt A."/>
            <person name="Lipzen A."/>
            <person name="He G."/>
            <person name="Yan M."/>
            <person name="Ng V."/>
            <person name="Cullen D."/>
            <person name="Martin F."/>
            <person name="Rosso M.-N."/>
            <person name="Henrissat B."/>
            <person name="Hibbett D."/>
            <person name="Martinez A.T."/>
            <person name="Grigoriev I.V."/>
        </authorList>
    </citation>
    <scope>NUCLEOTIDE SEQUENCE</scope>
    <source>
        <strain evidence="2">AH 40177</strain>
    </source>
</reference>
<dbReference type="AlphaFoldDB" id="A0A9P5PYZ8"/>
<comment type="caution">
    <text evidence="2">The sequence shown here is derived from an EMBL/GenBank/DDBJ whole genome shotgun (WGS) entry which is preliminary data.</text>
</comment>
<organism evidence="2 3">
    <name type="scientific">Rhodocollybia butyracea</name>
    <dbReference type="NCBI Taxonomy" id="206335"/>
    <lineage>
        <taxon>Eukaryota</taxon>
        <taxon>Fungi</taxon>
        <taxon>Dikarya</taxon>
        <taxon>Basidiomycota</taxon>
        <taxon>Agaricomycotina</taxon>
        <taxon>Agaricomycetes</taxon>
        <taxon>Agaricomycetidae</taxon>
        <taxon>Agaricales</taxon>
        <taxon>Marasmiineae</taxon>
        <taxon>Omphalotaceae</taxon>
        <taxon>Rhodocollybia</taxon>
    </lineage>
</organism>
<gene>
    <name evidence="2" type="ORF">BDP27DRAFT_1218493</name>
</gene>
<dbReference type="EMBL" id="JADNRY010000029">
    <property type="protein sequence ID" value="KAF9071818.1"/>
    <property type="molecule type" value="Genomic_DNA"/>
</dbReference>